<dbReference type="AlphaFoldDB" id="A0A2P2Q8T5"/>
<organism evidence="1">
    <name type="scientific">Rhizophora mucronata</name>
    <name type="common">Asiatic mangrove</name>
    <dbReference type="NCBI Taxonomy" id="61149"/>
    <lineage>
        <taxon>Eukaryota</taxon>
        <taxon>Viridiplantae</taxon>
        <taxon>Streptophyta</taxon>
        <taxon>Embryophyta</taxon>
        <taxon>Tracheophyta</taxon>
        <taxon>Spermatophyta</taxon>
        <taxon>Magnoliopsida</taxon>
        <taxon>eudicotyledons</taxon>
        <taxon>Gunneridae</taxon>
        <taxon>Pentapetalae</taxon>
        <taxon>rosids</taxon>
        <taxon>fabids</taxon>
        <taxon>Malpighiales</taxon>
        <taxon>Rhizophoraceae</taxon>
        <taxon>Rhizophora</taxon>
    </lineage>
</organism>
<sequence>MATMIEKKLKILYKFVEKAQIL</sequence>
<proteinExistence type="predicted"/>
<evidence type="ECO:0000313" key="1">
    <source>
        <dbReference type="EMBL" id="MBX63364.1"/>
    </source>
</evidence>
<reference evidence="1" key="1">
    <citation type="submission" date="2018-02" db="EMBL/GenBank/DDBJ databases">
        <title>Rhizophora mucronata_Transcriptome.</title>
        <authorList>
            <person name="Meera S.P."/>
            <person name="Sreeshan A."/>
            <person name="Augustine A."/>
        </authorList>
    </citation>
    <scope>NUCLEOTIDE SEQUENCE</scope>
    <source>
        <tissue evidence="1">Leaf</tissue>
    </source>
</reference>
<accession>A0A2P2Q8T5</accession>
<name>A0A2P2Q8T5_RHIMU</name>
<dbReference type="EMBL" id="GGEC01082880">
    <property type="protein sequence ID" value="MBX63364.1"/>
    <property type="molecule type" value="Transcribed_RNA"/>
</dbReference>
<protein>
    <submittedName>
        <fullName evidence="1">Uncharacterized protein</fullName>
    </submittedName>
</protein>